<evidence type="ECO:0000259" key="2">
    <source>
        <dbReference type="PROSITE" id="PS50026"/>
    </source>
</evidence>
<organism evidence="5">
    <name type="scientific">Echinostoma caproni</name>
    <dbReference type="NCBI Taxonomy" id="27848"/>
    <lineage>
        <taxon>Eukaryota</taxon>
        <taxon>Metazoa</taxon>
        <taxon>Spiralia</taxon>
        <taxon>Lophotrochozoa</taxon>
        <taxon>Platyhelminthes</taxon>
        <taxon>Trematoda</taxon>
        <taxon>Digenea</taxon>
        <taxon>Plagiorchiida</taxon>
        <taxon>Echinostomata</taxon>
        <taxon>Echinostomatoidea</taxon>
        <taxon>Echinostomatidae</taxon>
        <taxon>Echinostoma</taxon>
    </lineage>
</organism>
<keyword evidence="1" id="KW-1015">Disulfide bond</keyword>
<feature type="domain" description="EGF-like" evidence="2">
    <location>
        <begin position="11"/>
        <end position="52"/>
    </location>
</feature>
<dbReference type="SUPFAM" id="SSF57196">
    <property type="entry name" value="EGF/Laminin"/>
    <property type="match status" value="1"/>
</dbReference>
<reference evidence="5" key="1">
    <citation type="submission" date="2016-06" db="UniProtKB">
        <authorList>
            <consortium name="WormBaseParasite"/>
        </authorList>
    </citation>
    <scope>IDENTIFICATION</scope>
</reference>
<accession>A0A183ADV2</accession>
<proteinExistence type="predicted"/>
<keyword evidence="4" id="KW-1185">Reference proteome</keyword>
<evidence type="ECO:0000313" key="4">
    <source>
        <dbReference type="Proteomes" id="UP000272942"/>
    </source>
</evidence>
<dbReference type="Proteomes" id="UP000272942">
    <property type="component" value="Unassembled WGS sequence"/>
</dbReference>
<gene>
    <name evidence="3" type="ORF">ECPE_LOCUS5137</name>
</gene>
<sequence>YYLDQKSGECRQDQCVSRPNYCFNGGTCVNSPESDTKPRCLCPANYGGAQCEIEHLSTARSTPATPIPTTKSTERYRVGDEQTQPTHAVVARVPSATEKTVLDDASSRHVKATVSPPGGPMTKVIVERNSKVNVPRPGVVGKTGSDVYYKASTGEDNPVGNETGIRDYATPFKSVEIT</sequence>
<dbReference type="Gene3D" id="2.10.25.10">
    <property type="entry name" value="Laminin"/>
    <property type="match status" value="1"/>
</dbReference>
<comment type="caution">
    <text evidence="1">Lacks conserved residue(s) required for the propagation of feature annotation.</text>
</comment>
<dbReference type="OrthoDB" id="382013at2759"/>
<name>A0A183ADV2_9TREM</name>
<evidence type="ECO:0000313" key="5">
    <source>
        <dbReference type="WBParaSite" id="ECPE_0000514901-mRNA-1"/>
    </source>
</evidence>
<evidence type="ECO:0000256" key="1">
    <source>
        <dbReference type="PROSITE-ProRule" id="PRU00076"/>
    </source>
</evidence>
<dbReference type="EMBL" id="UZAN01041983">
    <property type="protein sequence ID" value="VDP74645.1"/>
    <property type="molecule type" value="Genomic_DNA"/>
</dbReference>
<dbReference type="SMART" id="SM00181">
    <property type="entry name" value="EGF"/>
    <property type="match status" value="1"/>
</dbReference>
<keyword evidence="1" id="KW-0245">EGF-like domain</keyword>
<protein>
    <submittedName>
        <fullName evidence="5">EGF-like domain-containing protein</fullName>
    </submittedName>
</protein>
<dbReference type="PROSITE" id="PS50026">
    <property type="entry name" value="EGF_3"/>
    <property type="match status" value="1"/>
</dbReference>
<feature type="disulfide bond" evidence="1">
    <location>
        <begin position="42"/>
        <end position="51"/>
    </location>
</feature>
<dbReference type="PROSITE" id="PS00022">
    <property type="entry name" value="EGF_1"/>
    <property type="match status" value="1"/>
</dbReference>
<dbReference type="WBParaSite" id="ECPE_0000514901-mRNA-1">
    <property type="protein sequence ID" value="ECPE_0000514901-mRNA-1"/>
    <property type="gene ID" value="ECPE_0000514901"/>
</dbReference>
<dbReference type="AlphaFoldDB" id="A0A183ADV2"/>
<evidence type="ECO:0000313" key="3">
    <source>
        <dbReference type="EMBL" id="VDP74645.1"/>
    </source>
</evidence>
<dbReference type="InterPro" id="IPR000742">
    <property type="entry name" value="EGF"/>
</dbReference>
<reference evidence="3 4" key="2">
    <citation type="submission" date="2018-11" db="EMBL/GenBank/DDBJ databases">
        <authorList>
            <consortium name="Pathogen Informatics"/>
        </authorList>
    </citation>
    <scope>NUCLEOTIDE SEQUENCE [LARGE SCALE GENOMIC DNA]</scope>
    <source>
        <strain evidence="3 4">Egypt</strain>
    </source>
</reference>
<dbReference type="Pfam" id="PF00008">
    <property type="entry name" value="EGF"/>
    <property type="match status" value="1"/>
</dbReference>